<dbReference type="AlphaFoldDB" id="A0A067RN06"/>
<proteinExistence type="predicted"/>
<dbReference type="InParanoid" id="A0A067RN06"/>
<name>A0A067RN06_ZOONE</name>
<reference evidence="1 2" key="1">
    <citation type="journal article" date="2014" name="Nat. Commun.">
        <title>Molecular traces of alternative social organization in a termite genome.</title>
        <authorList>
            <person name="Terrapon N."/>
            <person name="Li C."/>
            <person name="Robertson H.M."/>
            <person name="Ji L."/>
            <person name="Meng X."/>
            <person name="Booth W."/>
            <person name="Chen Z."/>
            <person name="Childers C.P."/>
            <person name="Glastad K.M."/>
            <person name="Gokhale K."/>
            <person name="Gowin J."/>
            <person name="Gronenberg W."/>
            <person name="Hermansen R.A."/>
            <person name="Hu H."/>
            <person name="Hunt B.G."/>
            <person name="Huylmans A.K."/>
            <person name="Khalil S.M."/>
            <person name="Mitchell R.D."/>
            <person name="Munoz-Torres M.C."/>
            <person name="Mustard J.A."/>
            <person name="Pan H."/>
            <person name="Reese J.T."/>
            <person name="Scharf M.E."/>
            <person name="Sun F."/>
            <person name="Vogel H."/>
            <person name="Xiao J."/>
            <person name="Yang W."/>
            <person name="Yang Z."/>
            <person name="Yang Z."/>
            <person name="Zhou J."/>
            <person name="Zhu J."/>
            <person name="Brent C.S."/>
            <person name="Elsik C.G."/>
            <person name="Goodisman M.A."/>
            <person name="Liberles D.A."/>
            <person name="Roe R.M."/>
            <person name="Vargo E.L."/>
            <person name="Vilcinskas A."/>
            <person name="Wang J."/>
            <person name="Bornberg-Bauer E."/>
            <person name="Korb J."/>
            <person name="Zhang G."/>
            <person name="Liebig J."/>
        </authorList>
    </citation>
    <scope>NUCLEOTIDE SEQUENCE [LARGE SCALE GENOMIC DNA]</scope>
    <source>
        <tissue evidence="1">Whole organism</tissue>
    </source>
</reference>
<keyword evidence="2" id="KW-1185">Reference proteome</keyword>
<dbReference type="EMBL" id="KK852527">
    <property type="protein sequence ID" value="KDR22000.1"/>
    <property type="molecule type" value="Genomic_DNA"/>
</dbReference>
<evidence type="ECO:0000313" key="2">
    <source>
        <dbReference type="Proteomes" id="UP000027135"/>
    </source>
</evidence>
<dbReference type="Proteomes" id="UP000027135">
    <property type="component" value="Unassembled WGS sequence"/>
</dbReference>
<protein>
    <submittedName>
        <fullName evidence="1">Uncharacterized protein</fullName>
    </submittedName>
</protein>
<sequence>MARVINLAALLCLPRRRGAAELRTTRRMVIRASSLVVFLISPEEYRQRRSASLHDVSAIDSWPFFIRDRGIHLACRARTAGYRCSSKTGGGCDLTSR</sequence>
<organism evidence="1 2">
    <name type="scientific">Zootermopsis nevadensis</name>
    <name type="common">Dampwood termite</name>
    <dbReference type="NCBI Taxonomy" id="136037"/>
    <lineage>
        <taxon>Eukaryota</taxon>
        <taxon>Metazoa</taxon>
        <taxon>Ecdysozoa</taxon>
        <taxon>Arthropoda</taxon>
        <taxon>Hexapoda</taxon>
        <taxon>Insecta</taxon>
        <taxon>Pterygota</taxon>
        <taxon>Neoptera</taxon>
        <taxon>Polyneoptera</taxon>
        <taxon>Dictyoptera</taxon>
        <taxon>Blattodea</taxon>
        <taxon>Blattoidea</taxon>
        <taxon>Termitoidae</taxon>
        <taxon>Termopsidae</taxon>
        <taxon>Zootermopsis</taxon>
    </lineage>
</organism>
<evidence type="ECO:0000313" key="1">
    <source>
        <dbReference type="EMBL" id="KDR22000.1"/>
    </source>
</evidence>
<gene>
    <name evidence="1" type="ORF">L798_03023</name>
</gene>
<accession>A0A067RN06</accession>